<organism evidence="1 2">
    <name type="scientific">Klebsiella pneumoniae</name>
    <dbReference type="NCBI Taxonomy" id="573"/>
    <lineage>
        <taxon>Bacteria</taxon>
        <taxon>Pseudomonadati</taxon>
        <taxon>Pseudomonadota</taxon>
        <taxon>Gammaproteobacteria</taxon>
        <taxon>Enterobacterales</taxon>
        <taxon>Enterobacteriaceae</taxon>
        <taxon>Klebsiella/Raoultella group</taxon>
        <taxon>Klebsiella</taxon>
        <taxon>Klebsiella pneumoniae complex</taxon>
    </lineage>
</organism>
<protein>
    <submittedName>
        <fullName evidence="1">Uncharacterized protein</fullName>
    </submittedName>
</protein>
<accession>A0A2X3F9R4</accession>
<reference evidence="1 2" key="1">
    <citation type="submission" date="2018-06" db="EMBL/GenBank/DDBJ databases">
        <authorList>
            <consortium name="Pathogen Informatics"/>
            <person name="Doyle S."/>
        </authorList>
    </citation>
    <scope>NUCLEOTIDE SEQUENCE [LARGE SCALE GENOMIC DNA]</scope>
    <source>
        <strain evidence="1 2">NCTC13465</strain>
    </source>
</reference>
<evidence type="ECO:0000313" key="1">
    <source>
        <dbReference type="EMBL" id="SQC43767.1"/>
    </source>
</evidence>
<gene>
    <name evidence="1" type="ORF">NCTC13465_02252</name>
</gene>
<dbReference type="AlphaFoldDB" id="A0A2X3F9R4"/>
<dbReference type="EMBL" id="UAWQ01000015">
    <property type="protein sequence ID" value="SQC43767.1"/>
    <property type="molecule type" value="Genomic_DNA"/>
</dbReference>
<dbReference type="Proteomes" id="UP000251721">
    <property type="component" value="Unassembled WGS sequence"/>
</dbReference>
<proteinExistence type="predicted"/>
<sequence>MIFIARLIIGTEPIRNGLHSSYTLLSIMVATVISGPIPAGSPMVIATTGFFSADIMRLSFFQLIVHMFTIKSYAQNIT</sequence>
<evidence type="ECO:0000313" key="2">
    <source>
        <dbReference type="Proteomes" id="UP000251721"/>
    </source>
</evidence>
<name>A0A2X3F9R4_KLEPN</name>